<sequence length="413" mass="48678">MSKIHKGNSKKNKNHNKRKSTKSKENENIRNSKKSYKPKGKQENSKEKNLKNDKFLDGFNEEQKEMYKNGTLKDKIDMISLIILKDYTNENMKNLLSFCENQHNDTIYYAINNIKNIMLELDIDIIDGYISGRILKTFEIQAKSKYIGSKILNLVEKLIKAGIFVNDFISILINMINSYKSKFLNDNFTQFENEILENIEDFYFKNDNFRSQANILKFLVGKKGKSVFDFINKISVDEKYSEAEKDILYERIIFILHFNLEFSKQTGCDKHNIRFGLLEYIKNYKGNNDKIYLKGIQILGAVKNNFYNAFVLKNCIKINNLCKNNREKEIIFIQEIYKNGNSDLIYHLTNNIYAFSTCFIIGMLLLCQEHEIRPYSLFTFSMHWDPKVREISKKIIDGEKIQMFDPFDSINQI</sequence>
<comment type="caution">
    <text evidence="2">The sequence shown here is derived from an EMBL/GenBank/DDBJ whole genome shotgun (WGS) entry which is preliminary data.</text>
</comment>
<protein>
    <submittedName>
        <fullName evidence="2">Uncharacterized protein</fullName>
    </submittedName>
</protein>
<evidence type="ECO:0000256" key="1">
    <source>
        <dbReference type="SAM" id="MobiDB-lite"/>
    </source>
</evidence>
<name>A0A1W0E7K7_9MICR</name>
<reference evidence="2 3" key="1">
    <citation type="journal article" date="2017" name="Environ. Microbiol.">
        <title>Decay of the glycolytic pathway and adaptation to intranuclear parasitism within Enterocytozoonidae microsporidia.</title>
        <authorList>
            <person name="Wiredu Boakye D."/>
            <person name="Jaroenlak P."/>
            <person name="Prachumwat A."/>
            <person name="Williams T.A."/>
            <person name="Bateman K.S."/>
            <person name="Itsathitphaisarn O."/>
            <person name="Sritunyalucksana K."/>
            <person name="Paszkiewicz K.H."/>
            <person name="Moore K.A."/>
            <person name="Stentiford G.D."/>
            <person name="Williams B.A."/>
        </authorList>
    </citation>
    <scope>NUCLEOTIDE SEQUENCE [LARGE SCALE GENOMIC DNA]</scope>
    <source>
        <strain evidence="2 3">TH1</strain>
    </source>
</reference>
<feature type="compositionally biased region" description="Basic residues" evidence="1">
    <location>
        <begin position="1"/>
        <end position="21"/>
    </location>
</feature>
<evidence type="ECO:0000313" key="3">
    <source>
        <dbReference type="Proteomes" id="UP000192758"/>
    </source>
</evidence>
<feature type="compositionally biased region" description="Basic and acidic residues" evidence="1">
    <location>
        <begin position="40"/>
        <end position="55"/>
    </location>
</feature>
<dbReference type="AlphaFoldDB" id="A0A1W0E7K7"/>
<dbReference type="EMBL" id="MNPJ01000013">
    <property type="protein sequence ID" value="OQS55192.1"/>
    <property type="molecule type" value="Genomic_DNA"/>
</dbReference>
<proteinExistence type="predicted"/>
<organism evidence="2 3">
    <name type="scientific">Ecytonucleospora hepatopenaei</name>
    <dbReference type="NCBI Taxonomy" id="646526"/>
    <lineage>
        <taxon>Eukaryota</taxon>
        <taxon>Fungi</taxon>
        <taxon>Fungi incertae sedis</taxon>
        <taxon>Microsporidia</taxon>
        <taxon>Enterocytozoonidae</taxon>
        <taxon>Ecytonucleospora</taxon>
    </lineage>
</organism>
<gene>
    <name evidence="2" type="ORF">EHP00_1443</name>
</gene>
<keyword evidence="3" id="KW-1185">Reference proteome</keyword>
<evidence type="ECO:0000313" key="2">
    <source>
        <dbReference type="EMBL" id="OQS55192.1"/>
    </source>
</evidence>
<dbReference type="OrthoDB" id="2189352at2759"/>
<dbReference type="Proteomes" id="UP000192758">
    <property type="component" value="Unassembled WGS sequence"/>
</dbReference>
<accession>A0A1W0E7K7</accession>
<dbReference type="VEuPathDB" id="MicrosporidiaDB:EHP00_1443"/>
<feature type="region of interest" description="Disordered" evidence="1">
    <location>
        <begin position="1"/>
        <end position="55"/>
    </location>
</feature>